<evidence type="ECO:0000256" key="5">
    <source>
        <dbReference type="ARBA" id="ARBA00022692"/>
    </source>
</evidence>
<dbReference type="STRING" id="582702.SAMN05192579_10177"/>
<accession>A0A502C0U2</accession>
<feature type="binding site" evidence="12">
    <location>
        <position position="150"/>
    </location>
    <ligand>
        <name>Zn(2+)</name>
        <dbReference type="ChEBI" id="CHEBI:29105"/>
        <note>catalytic</note>
    </ligand>
</feature>
<dbReference type="GO" id="GO:0005886">
    <property type="term" value="C:plasma membrane"/>
    <property type="evidence" value="ECO:0007669"/>
    <property type="project" value="UniProtKB-SubCell"/>
</dbReference>
<evidence type="ECO:0000313" key="15">
    <source>
        <dbReference type="Proteomes" id="UP000319486"/>
    </source>
</evidence>
<comment type="subcellular location">
    <subcellularLocation>
        <location evidence="1 12">Cell membrane</location>
        <topology evidence="1 12">Multi-pass membrane protein</topology>
    </subcellularLocation>
</comment>
<dbReference type="PANTHER" id="PTHR43221">
    <property type="entry name" value="PROTEASE HTPX"/>
    <property type="match status" value="1"/>
</dbReference>
<evidence type="ECO:0000256" key="11">
    <source>
        <dbReference type="ARBA" id="ARBA00023136"/>
    </source>
</evidence>
<evidence type="ECO:0000256" key="8">
    <source>
        <dbReference type="ARBA" id="ARBA00022833"/>
    </source>
</evidence>
<evidence type="ECO:0000256" key="4">
    <source>
        <dbReference type="ARBA" id="ARBA00022670"/>
    </source>
</evidence>
<feature type="transmembrane region" description="Helical" evidence="12">
    <location>
        <begin position="43"/>
        <end position="60"/>
    </location>
</feature>
<reference evidence="14 15" key="1">
    <citation type="journal article" date="2019" name="Environ. Microbiol.">
        <title>Species interactions and distinct microbial communities in high Arctic permafrost affected cryosols are associated with the CH4 and CO2 gas fluxes.</title>
        <authorList>
            <person name="Altshuler I."/>
            <person name="Hamel J."/>
            <person name="Turney S."/>
            <person name="Magnuson E."/>
            <person name="Levesque R."/>
            <person name="Greer C."/>
            <person name="Whyte L.G."/>
        </authorList>
    </citation>
    <scope>NUCLEOTIDE SEQUENCE [LARGE SCALE GENOMIC DNA]</scope>
    <source>
        <strain evidence="14 15">S13Y</strain>
    </source>
</reference>
<dbReference type="CDD" id="cd07335">
    <property type="entry name" value="M48B_HtpX_like"/>
    <property type="match status" value="1"/>
</dbReference>
<dbReference type="NCBIfam" id="NF003965">
    <property type="entry name" value="PRK05457.1"/>
    <property type="match status" value="1"/>
</dbReference>
<dbReference type="RefSeq" id="WP_140654411.1">
    <property type="nucleotide sequence ID" value="NZ_RCZB01000007.1"/>
</dbReference>
<proteinExistence type="inferred from homology"/>
<dbReference type="InterPro" id="IPR022919">
    <property type="entry name" value="Pept_M48_protease_HtpX"/>
</dbReference>
<keyword evidence="9 12" id="KW-1133">Transmembrane helix</keyword>
<evidence type="ECO:0000256" key="12">
    <source>
        <dbReference type="HAMAP-Rule" id="MF_00188"/>
    </source>
</evidence>
<feature type="transmembrane region" description="Helical" evidence="12">
    <location>
        <begin position="198"/>
        <end position="222"/>
    </location>
</feature>
<comment type="similarity">
    <text evidence="2 12">Belongs to the peptidase M48B family.</text>
</comment>
<evidence type="ECO:0000256" key="10">
    <source>
        <dbReference type="ARBA" id="ARBA00023049"/>
    </source>
</evidence>
<dbReference type="HAMAP" id="MF_00188">
    <property type="entry name" value="Pept_M48_protease_HtpX"/>
    <property type="match status" value="1"/>
</dbReference>
<evidence type="ECO:0000256" key="6">
    <source>
        <dbReference type="ARBA" id="ARBA00022723"/>
    </source>
</evidence>
<dbReference type="GO" id="GO:0008270">
    <property type="term" value="F:zinc ion binding"/>
    <property type="evidence" value="ECO:0007669"/>
    <property type="project" value="UniProtKB-UniRule"/>
</dbReference>
<evidence type="ECO:0000256" key="9">
    <source>
        <dbReference type="ARBA" id="ARBA00022989"/>
    </source>
</evidence>
<keyword evidence="10 12" id="KW-0482">Metalloprotease</keyword>
<keyword evidence="6 12" id="KW-0479">Metal-binding</keyword>
<dbReference type="Gene3D" id="3.30.2010.10">
    <property type="entry name" value="Metalloproteases ('zincins'), catalytic domain"/>
    <property type="match status" value="1"/>
</dbReference>
<comment type="caution">
    <text evidence="14">The sequence shown here is derived from an EMBL/GenBank/DDBJ whole genome shotgun (WGS) entry which is preliminary data.</text>
</comment>
<dbReference type="Proteomes" id="UP000319486">
    <property type="component" value="Unassembled WGS sequence"/>
</dbReference>
<dbReference type="InterPro" id="IPR050083">
    <property type="entry name" value="HtpX_protease"/>
</dbReference>
<dbReference type="GO" id="GO:0006508">
    <property type="term" value="P:proteolysis"/>
    <property type="evidence" value="ECO:0007669"/>
    <property type="project" value="UniProtKB-KW"/>
</dbReference>
<dbReference type="InterPro" id="IPR001915">
    <property type="entry name" value="Peptidase_M48"/>
</dbReference>
<dbReference type="PANTHER" id="PTHR43221:SF1">
    <property type="entry name" value="PROTEASE HTPX"/>
    <property type="match status" value="1"/>
</dbReference>
<keyword evidence="5 12" id="KW-0812">Transmembrane</keyword>
<feature type="transmembrane region" description="Helical" evidence="12">
    <location>
        <begin position="156"/>
        <end position="178"/>
    </location>
</feature>
<gene>
    <name evidence="12 14" type="primary">htpX</name>
    <name evidence="14" type="ORF">EAH88_15595</name>
</gene>
<evidence type="ECO:0000313" key="14">
    <source>
        <dbReference type="EMBL" id="TPG05386.1"/>
    </source>
</evidence>
<keyword evidence="3 12" id="KW-1003">Cell membrane</keyword>
<keyword evidence="8 12" id="KW-0862">Zinc</keyword>
<dbReference type="AlphaFoldDB" id="A0A502C0U2"/>
<keyword evidence="7 12" id="KW-0378">Hydrolase</keyword>
<feature type="binding site" evidence="12">
    <location>
        <position position="227"/>
    </location>
    <ligand>
        <name>Zn(2+)</name>
        <dbReference type="ChEBI" id="CHEBI:29105"/>
        <note>catalytic</note>
    </ligand>
</feature>
<dbReference type="OrthoDB" id="15218at2"/>
<evidence type="ECO:0000256" key="3">
    <source>
        <dbReference type="ARBA" id="ARBA00022475"/>
    </source>
</evidence>
<dbReference type="Pfam" id="PF01435">
    <property type="entry name" value="Peptidase_M48"/>
    <property type="match status" value="1"/>
</dbReference>
<sequence length="297" mass="31590">MRRIALFIGTNLAVLLLLSIVCHLFGIDQMAAARGYGGMTGLLAYAAVFGMGGAFISLAMSKMIAKWSTGARVIEQPQNESERWLVDTVRRHAQNAGIGMPEVAIYDAPEMNAFATGMTKNSSLVAVSSGLLQQMDREQVTAVLGHEIGHVANGDMVTLTLIQGVLNTLVILAARIVGRLVDSWMAGGRDDNRGGSGIGYFVVVMVLQLVFGLFASIIVAAFSRWREFRADAAGAQFAGRGAMISALQRLKGNHGESTLPQTIAAFGISGPLTDGLKRLFMSHPPLDERIAALQSAA</sequence>
<evidence type="ECO:0000259" key="13">
    <source>
        <dbReference type="Pfam" id="PF01435"/>
    </source>
</evidence>
<keyword evidence="15" id="KW-1185">Reference proteome</keyword>
<keyword evidence="11 12" id="KW-0472">Membrane</keyword>
<keyword evidence="12" id="KW-0346">Stress response</keyword>
<dbReference type="EC" id="3.4.24.-" evidence="12"/>
<dbReference type="EMBL" id="RCZO01000010">
    <property type="protein sequence ID" value="TPG05386.1"/>
    <property type="molecule type" value="Genomic_DNA"/>
</dbReference>
<evidence type="ECO:0000256" key="2">
    <source>
        <dbReference type="ARBA" id="ARBA00009779"/>
    </source>
</evidence>
<dbReference type="GO" id="GO:0004222">
    <property type="term" value="F:metalloendopeptidase activity"/>
    <property type="evidence" value="ECO:0007669"/>
    <property type="project" value="UniProtKB-UniRule"/>
</dbReference>
<feature type="binding site" evidence="12">
    <location>
        <position position="146"/>
    </location>
    <ligand>
        <name>Zn(2+)</name>
        <dbReference type="ChEBI" id="CHEBI:29105"/>
        <note>catalytic</note>
    </ligand>
</feature>
<name>A0A502C0U2_9GAMM</name>
<feature type="domain" description="Peptidase M48" evidence="13">
    <location>
        <begin position="81"/>
        <end position="295"/>
    </location>
</feature>
<comment type="cofactor">
    <cofactor evidence="12">
        <name>Zn(2+)</name>
        <dbReference type="ChEBI" id="CHEBI:29105"/>
    </cofactor>
    <text evidence="12">Binds 1 zinc ion per subunit.</text>
</comment>
<protein>
    <recommendedName>
        <fullName evidence="12">Protease HtpX</fullName>
        <ecNumber evidence="12">3.4.24.-</ecNumber>
    </recommendedName>
    <alternativeName>
        <fullName evidence="12">Heat shock protein HtpX</fullName>
    </alternativeName>
</protein>
<keyword evidence="4 12" id="KW-0645">Protease</keyword>
<organism evidence="14 15">
    <name type="scientific">Rhodanobacter glycinis</name>
    <dbReference type="NCBI Taxonomy" id="582702"/>
    <lineage>
        <taxon>Bacteria</taxon>
        <taxon>Pseudomonadati</taxon>
        <taxon>Pseudomonadota</taxon>
        <taxon>Gammaproteobacteria</taxon>
        <taxon>Lysobacterales</taxon>
        <taxon>Rhodanobacteraceae</taxon>
        <taxon>Rhodanobacter</taxon>
    </lineage>
</organism>
<evidence type="ECO:0000256" key="1">
    <source>
        <dbReference type="ARBA" id="ARBA00004651"/>
    </source>
</evidence>
<evidence type="ECO:0000256" key="7">
    <source>
        <dbReference type="ARBA" id="ARBA00022801"/>
    </source>
</evidence>
<feature type="active site" evidence="12">
    <location>
        <position position="147"/>
    </location>
</feature>